<evidence type="ECO:0000313" key="3">
    <source>
        <dbReference type="Proteomes" id="UP000187203"/>
    </source>
</evidence>
<feature type="region of interest" description="Disordered" evidence="1">
    <location>
        <begin position="1"/>
        <end position="48"/>
    </location>
</feature>
<feature type="compositionally biased region" description="Basic and acidic residues" evidence="1">
    <location>
        <begin position="129"/>
        <end position="139"/>
    </location>
</feature>
<organism evidence="2 3">
    <name type="scientific">Corchorus olitorius</name>
    <dbReference type="NCBI Taxonomy" id="93759"/>
    <lineage>
        <taxon>Eukaryota</taxon>
        <taxon>Viridiplantae</taxon>
        <taxon>Streptophyta</taxon>
        <taxon>Embryophyta</taxon>
        <taxon>Tracheophyta</taxon>
        <taxon>Spermatophyta</taxon>
        <taxon>Magnoliopsida</taxon>
        <taxon>eudicotyledons</taxon>
        <taxon>Gunneridae</taxon>
        <taxon>Pentapetalae</taxon>
        <taxon>rosids</taxon>
        <taxon>malvids</taxon>
        <taxon>Malvales</taxon>
        <taxon>Malvaceae</taxon>
        <taxon>Grewioideae</taxon>
        <taxon>Apeibeae</taxon>
        <taxon>Corchorus</taxon>
    </lineage>
</organism>
<dbReference type="Proteomes" id="UP000187203">
    <property type="component" value="Unassembled WGS sequence"/>
</dbReference>
<evidence type="ECO:0000313" key="2">
    <source>
        <dbReference type="EMBL" id="OMP13091.1"/>
    </source>
</evidence>
<comment type="caution">
    <text evidence="2">The sequence shown here is derived from an EMBL/GenBank/DDBJ whole genome shotgun (WGS) entry which is preliminary data.</text>
</comment>
<evidence type="ECO:0000256" key="1">
    <source>
        <dbReference type="SAM" id="MobiDB-lite"/>
    </source>
</evidence>
<proteinExistence type="predicted"/>
<reference evidence="3" key="1">
    <citation type="submission" date="2013-09" db="EMBL/GenBank/DDBJ databases">
        <title>Corchorus olitorius genome sequencing.</title>
        <authorList>
            <person name="Alam M."/>
            <person name="Haque M.S."/>
            <person name="Islam M.S."/>
            <person name="Emdad E.M."/>
            <person name="Islam M.M."/>
            <person name="Ahmed B."/>
            <person name="Halim A."/>
            <person name="Hossen Q.M.M."/>
            <person name="Hossain M.Z."/>
            <person name="Ahmed R."/>
            <person name="Khan M.M."/>
            <person name="Islam R."/>
            <person name="Rashid M.M."/>
            <person name="Khan S.A."/>
            <person name="Rahman M.S."/>
            <person name="Alam M."/>
            <person name="Yahiya A.S."/>
            <person name="Khan M.S."/>
            <person name="Azam M.S."/>
            <person name="Haque T."/>
            <person name="Lashkar M.Z.H."/>
            <person name="Akhand A.I."/>
            <person name="Morshed G."/>
            <person name="Roy S."/>
            <person name="Uddin K.S."/>
            <person name="Rabeya T."/>
            <person name="Hossain A.S."/>
            <person name="Chowdhury A."/>
            <person name="Snigdha A.R."/>
            <person name="Mortoza M.S."/>
            <person name="Matin S.A."/>
            <person name="Hoque S.M.E."/>
            <person name="Islam M.K."/>
            <person name="Roy D.K."/>
            <person name="Haider R."/>
            <person name="Moosa M.M."/>
            <person name="Elias S.M."/>
            <person name="Hasan A.M."/>
            <person name="Jahan S."/>
            <person name="Shafiuddin M."/>
            <person name="Mahmood N."/>
            <person name="Shommy N.S."/>
        </authorList>
    </citation>
    <scope>NUCLEOTIDE SEQUENCE [LARGE SCALE GENOMIC DNA]</scope>
    <source>
        <strain evidence="3">cv. O-4</strain>
    </source>
</reference>
<dbReference type="EMBL" id="AWUE01005181">
    <property type="protein sequence ID" value="OMP13091.1"/>
    <property type="molecule type" value="Genomic_DNA"/>
</dbReference>
<keyword evidence="3" id="KW-1185">Reference proteome</keyword>
<gene>
    <name evidence="2" type="ORF">COLO4_02299</name>
</gene>
<protein>
    <submittedName>
        <fullName evidence="2">Uncharacterized protein</fullName>
    </submittedName>
</protein>
<feature type="region of interest" description="Disordered" evidence="1">
    <location>
        <begin position="107"/>
        <end position="197"/>
    </location>
</feature>
<dbReference type="AlphaFoldDB" id="A0A1R3L186"/>
<accession>A0A1R3L186</accession>
<sequence length="208" mass="20887">MDAPQIRHAADEAVGPDAPLAGQPGRRLQGADVADPSGRAVQPAGDAPGQLGRIGTGFQIPAVLQLAGLDVLGVRLRIDDQDAARQIAAVVLGGEIGGGQLPLAGAGAGVSPRIPGDQHARLSQPLDDGLGRDRREAGRRTAPPSQRVSTKRSAKPAAAAMERSPSVASVPDRALPSQTTAASLRHGPSGALSARATASRTMAALAAA</sequence>
<name>A0A1R3L186_9ROSI</name>